<evidence type="ECO:0000256" key="2">
    <source>
        <dbReference type="ARBA" id="ARBA00022475"/>
    </source>
</evidence>
<dbReference type="PANTHER" id="PTHR30287:SF2">
    <property type="entry name" value="BLL1001 PROTEIN"/>
    <property type="match status" value="1"/>
</dbReference>
<keyword evidence="2" id="KW-1003">Cell membrane</keyword>
<keyword evidence="4 6" id="KW-1133">Transmembrane helix</keyword>
<dbReference type="Proteomes" id="UP001232750">
    <property type="component" value="Unassembled WGS sequence"/>
</dbReference>
<keyword evidence="5 6" id="KW-0472">Membrane</keyword>
<sequence length="809" mass="85777">MALISTLARAGLKRGKATFAGLFFLMALTSTTLCFTIGLYTDLNARQAEALAQAGAGDIFAYDVPQNLTDEVVEELRSLDEVGEVRAYSGLSIPARFSHAGEESDKTPTLSNMFEAWGEGLRYQVLTQDGTAFVEDAQAPRAGELYVPASWSLSPGVEVGDTVELLVGDEVHPFTIAAFFEDPQVGTMFMEVKRCLLAPDDFEKVGAAVDEALAESGAQFDIFTATQQAFRVVQMNADLSAEAQAAGLTSNDLTRIIAEETLWGKTTSGLFSAATLTGYAMMVVIVGTAVCAVFALLLFIIALVICTHAVSTSIEQDYADFGTLKALGVSCGTLSRVLVLEYGGASLLGLLVGLVLSLGLVPAVLPLFTPITGVLASSHGMALLSVACVVLLTALVVGVVALKARKLSRISPLVAFRGGARDVRFASRLARPVTGRLLNAQLAMRAVVSAKRRYIGLLTCSFLLSAFIVLVFGIGGTLGAPGAAYAAFGMWTSDVSVRVPSDDVPFAEVEQAIEEVSPIENSWKERFAMVNLGGESRAFVGLTDLTLVSEVAEGREPRYDNEVIIGPNLARTLGLAVGDELELEVAGEPRTLMVSGLLSGMLNAGYGCVLTYDAFCSVFGTDVDDASVARQYTLAYPEAADEVRHALEERFGDAVDVRPTGLFADTSDLISLIQTLFMTMAYLMAAVAAALAFLAVGLITSRMFTAERQDLGVYRALGFTASRLRRQFALRFFLVALVGCVLGAITATLGGGNLMGQLFGLFGVTKFNLASDPLVVSALTLGFALVFFVAAYAGARKIKHVDVRELVAD</sequence>
<feature type="transmembrane region" description="Helical" evidence="6">
    <location>
        <begin position="774"/>
        <end position="795"/>
    </location>
</feature>
<reference evidence="8 9" key="1">
    <citation type="submission" date="2023-05" db="EMBL/GenBank/DDBJ databases">
        <title>Gordonibacter KGMB12511T sp. nov., isolated from faeces of healthy Korean.</title>
        <authorList>
            <person name="Kim H.S."/>
            <person name="Kim J.-S."/>
            <person name="Suh M.K."/>
            <person name="Eom M.K."/>
            <person name="Do H.E."/>
            <person name="Lee J.-S."/>
        </authorList>
    </citation>
    <scope>NUCLEOTIDE SEQUENCE [LARGE SCALE GENOMIC DNA]</scope>
    <source>
        <strain evidence="8 9">KGMB12511</strain>
    </source>
</reference>
<feature type="transmembrane region" description="Helical" evidence="6">
    <location>
        <begin position="380"/>
        <end position="402"/>
    </location>
</feature>
<dbReference type="InterPro" id="IPR003838">
    <property type="entry name" value="ABC3_permease_C"/>
</dbReference>
<protein>
    <submittedName>
        <fullName evidence="8">ABC transporter permease</fullName>
    </submittedName>
</protein>
<feature type="transmembrane region" description="Helical" evidence="6">
    <location>
        <begin position="454"/>
        <end position="475"/>
    </location>
</feature>
<evidence type="ECO:0000256" key="1">
    <source>
        <dbReference type="ARBA" id="ARBA00004651"/>
    </source>
</evidence>
<evidence type="ECO:0000313" key="9">
    <source>
        <dbReference type="Proteomes" id="UP001232750"/>
    </source>
</evidence>
<accession>A0ABT7DPY3</accession>
<evidence type="ECO:0000313" key="8">
    <source>
        <dbReference type="EMBL" id="MDJ1651612.1"/>
    </source>
</evidence>
<feature type="domain" description="ABC3 transporter permease C-terminal" evidence="7">
    <location>
        <begin position="293"/>
        <end position="411"/>
    </location>
</feature>
<evidence type="ECO:0000256" key="3">
    <source>
        <dbReference type="ARBA" id="ARBA00022692"/>
    </source>
</evidence>
<name>A0ABT7DPY3_9ACTN</name>
<evidence type="ECO:0000256" key="5">
    <source>
        <dbReference type="ARBA" id="ARBA00023136"/>
    </source>
</evidence>
<gene>
    <name evidence="8" type="ORF">QNJ86_12430</name>
</gene>
<feature type="transmembrane region" description="Helical" evidence="6">
    <location>
        <begin position="279"/>
        <end position="306"/>
    </location>
</feature>
<evidence type="ECO:0000256" key="4">
    <source>
        <dbReference type="ARBA" id="ARBA00022989"/>
    </source>
</evidence>
<proteinExistence type="predicted"/>
<keyword evidence="3 6" id="KW-0812">Transmembrane</keyword>
<dbReference type="InterPro" id="IPR038766">
    <property type="entry name" value="Membrane_comp_ABC_pdt"/>
</dbReference>
<feature type="transmembrane region" description="Helical" evidence="6">
    <location>
        <begin position="732"/>
        <end position="754"/>
    </location>
</feature>
<dbReference type="Pfam" id="PF02687">
    <property type="entry name" value="FtsX"/>
    <property type="match status" value="2"/>
</dbReference>
<organism evidence="8 9">
    <name type="scientific">Gordonibacter faecis</name>
    <dbReference type="NCBI Taxonomy" id="3047475"/>
    <lineage>
        <taxon>Bacteria</taxon>
        <taxon>Bacillati</taxon>
        <taxon>Actinomycetota</taxon>
        <taxon>Coriobacteriia</taxon>
        <taxon>Eggerthellales</taxon>
        <taxon>Eggerthellaceae</taxon>
        <taxon>Gordonibacter</taxon>
    </lineage>
</organism>
<dbReference type="EMBL" id="JASJEU010000024">
    <property type="protein sequence ID" value="MDJ1651612.1"/>
    <property type="molecule type" value="Genomic_DNA"/>
</dbReference>
<feature type="domain" description="ABC3 transporter permease C-terminal" evidence="7">
    <location>
        <begin position="683"/>
        <end position="800"/>
    </location>
</feature>
<comment type="caution">
    <text evidence="8">The sequence shown here is derived from an EMBL/GenBank/DDBJ whole genome shotgun (WGS) entry which is preliminary data.</text>
</comment>
<comment type="subcellular location">
    <subcellularLocation>
        <location evidence="1">Cell membrane</location>
        <topology evidence="1">Multi-pass membrane protein</topology>
    </subcellularLocation>
</comment>
<evidence type="ECO:0000259" key="7">
    <source>
        <dbReference type="Pfam" id="PF02687"/>
    </source>
</evidence>
<dbReference type="PANTHER" id="PTHR30287">
    <property type="entry name" value="MEMBRANE COMPONENT OF PREDICTED ABC SUPERFAMILY METABOLITE UPTAKE TRANSPORTER"/>
    <property type="match status" value="1"/>
</dbReference>
<feature type="transmembrane region" description="Helical" evidence="6">
    <location>
        <begin position="676"/>
        <end position="699"/>
    </location>
</feature>
<keyword evidence="9" id="KW-1185">Reference proteome</keyword>
<evidence type="ECO:0000256" key="6">
    <source>
        <dbReference type="SAM" id="Phobius"/>
    </source>
</evidence>
<feature type="transmembrane region" description="Helical" evidence="6">
    <location>
        <begin position="345"/>
        <end position="368"/>
    </location>
</feature>
<dbReference type="RefSeq" id="WP_283832960.1">
    <property type="nucleotide sequence ID" value="NZ_JASJEU010000024.1"/>
</dbReference>